<dbReference type="AlphaFoldDB" id="A0A0K2B243"/>
<feature type="region of interest" description="Disordered" evidence="1">
    <location>
        <begin position="80"/>
        <end position="125"/>
    </location>
</feature>
<gene>
    <name evidence="2" type="ORF">SAM23877_6112</name>
</gene>
<dbReference type="EMBL" id="CP012382">
    <property type="protein sequence ID" value="AKZ59157.1"/>
    <property type="molecule type" value="Genomic_DNA"/>
</dbReference>
<protein>
    <submittedName>
        <fullName evidence="2">Uncharacterized protein</fullName>
    </submittedName>
</protein>
<dbReference type="KEGG" id="samb:SAM23877_6112"/>
<evidence type="ECO:0000313" key="2">
    <source>
        <dbReference type="EMBL" id="AKZ59157.1"/>
    </source>
</evidence>
<name>A0A0K2B243_STRA7</name>
<proteinExistence type="predicted"/>
<evidence type="ECO:0000256" key="1">
    <source>
        <dbReference type="SAM" id="MobiDB-lite"/>
    </source>
</evidence>
<evidence type="ECO:0000313" key="3">
    <source>
        <dbReference type="Proteomes" id="UP000061018"/>
    </source>
</evidence>
<dbReference type="RefSeq" id="WP_244903019.1">
    <property type="nucleotide sequence ID" value="NZ_CP012382.1"/>
</dbReference>
<sequence length="125" mass="14144">MLDVYRGRLSLRTLRIWIEHLPPESATKTAIRASIPQKVLEEHTDEGRPDLAPWSGTETLLASVKDEVVKLRLALIAVNGGKPGEFQPTPRPGIPPKHKPKHKRLSDEQRRALDPRLRNQPEKEA</sequence>
<accession>A0A0K2B243</accession>
<feature type="compositionally biased region" description="Basic and acidic residues" evidence="1">
    <location>
        <begin position="105"/>
        <end position="125"/>
    </location>
</feature>
<dbReference type="Proteomes" id="UP000061018">
    <property type="component" value="Chromosome"/>
</dbReference>
<reference evidence="3" key="1">
    <citation type="journal article" date="2015" name="J. Biotechnol.">
        <title>Complete genome sequence of Streptomyces ambofaciens ATCC 23877, the spiramycin producer.</title>
        <authorList>
            <person name="Thibessard A."/>
            <person name="Haas D."/>
            <person name="Gerbaud C."/>
            <person name="Aigle B."/>
            <person name="Lautru S."/>
            <person name="Pernodet J.L."/>
            <person name="Leblond P."/>
        </authorList>
    </citation>
    <scope>NUCLEOTIDE SEQUENCE [LARGE SCALE GENOMIC DNA]</scope>
    <source>
        <strain evidence="3">ATCC 23877 / 3486 / DSM 40053 / JCM 4204 / NBRC 12836 / NRRL B-2516</strain>
    </source>
</reference>
<organism evidence="2 3">
    <name type="scientific">Streptomyces ambofaciens (strain ATCC 23877 / 3486 / DSM 40053 / JCM 4204 / NBRC 12836 / NRRL B-2516)</name>
    <dbReference type="NCBI Taxonomy" id="278992"/>
    <lineage>
        <taxon>Bacteria</taxon>
        <taxon>Bacillati</taxon>
        <taxon>Actinomycetota</taxon>
        <taxon>Actinomycetes</taxon>
        <taxon>Kitasatosporales</taxon>
        <taxon>Streptomycetaceae</taxon>
        <taxon>Streptomyces</taxon>
    </lineage>
</organism>